<keyword evidence="2" id="KW-1185">Reference proteome</keyword>
<sequence length="434" mass="46266">MGSGTPEGPGGHSTASMADLDHNDLGPNIIAANFVCWAIAFVFVLLRFWTRARIVRALGVADWFIAASLIAALGMCISNAEQVKYGKGKHVWDIDKSDNVPRGEVFRRRRPQAAWWFSLLFYVLSLGLTKVSICLLFLTIFTLEWARRACYVVLGIVAITSLWAVGVTLTYCIPLEASWDHNVQASFCQNQDTWWANTGLIIVTDLMIFILPIPIVSPLKLPRRQKFVVVGIFAIGFFVCLVELIRLAILIEAKKAKDADSTYTNTDLAYWTTVEIHTAIVVACAMTLRPLVTRFCPRLFDPYGNNGGGGDGSGEGSGESGLSKDGRPPLTIGSRPSRLRGLQNAMGVGGGVGDGEGDCPGAVALGDVERGVAAGGGGSNGEGGERGKSARAGLAYGPEPGPGPDPGVNPWVKGDAASERTEDLGRQATARSIG</sequence>
<dbReference type="Proteomes" id="UP000724584">
    <property type="component" value="Unassembled WGS sequence"/>
</dbReference>
<protein>
    <submittedName>
        <fullName evidence="1">Uncharacterized protein</fullName>
    </submittedName>
</protein>
<comment type="caution">
    <text evidence="1">The sequence shown here is derived from an EMBL/GenBank/DDBJ whole genome shotgun (WGS) entry which is preliminary data.</text>
</comment>
<reference evidence="1 2" key="1">
    <citation type="journal article" date="2021" name="Nat. Commun.">
        <title>Genetic determinants of endophytism in the Arabidopsis root mycobiome.</title>
        <authorList>
            <person name="Mesny F."/>
            <person name="Miyauchi S."/>
            <person name="Thiergart T."/>
            <person name="Pickel B."/>
            <person name="Atanasova L."/>
            <person name="Karlsson M."/>
            <person name="Huettel B."/>
            <person name="Barry K.W."/>
            <person name="Haridas S."/>
            <person name="Chen C."/>
            <person name="Bauer D."/>
            <person name="Andreopoulos W."/>
            <person name="Pangilinan J."/>
            <person name="LaButti K."/>
            <person name="Riley R."/>
            <person name="Lipzen A."/>
            <person name="Clum A."/>
            <person name="Drula E."/>
            <person name="Henrissat B."/>
            <person name="Kohler A."/>
            <person name="Grigoriev I.V."/>
            <person name="Martin F.M."/>
            <person name="Hacquard S."/>
        </authorList>
    </citation>
    <scope>NUCLEOTIDE SEQUENCE [LARGE SCALE GENOMIC DNA]</scope>
    <source>
        <strain evidence="1 2">MPI-SDFR-AT-0079</strain>
    </source>
</reference>
<dbReference type="EMBL" id="JAGIZQ010000004">
    <property type="protein sequence ID" value="KAH6632400.1"/>
    <property type="molecule type" value="Genomic_DNA"/>
</dbReference>
<evidence type="ECO:0000313" key="2">
    <source>
        <dbReference type="Proteomes" id="UP000724584"/>
    </source>
</evidence>
<accession>A0ACB7PAE6</accession>
<organism evidence="1 2">
    <name type="scientific">Chaetomium tenue</name>
    <dbReference type="NCBI Taxonomy" id="1854479"/>
    <lineage>
        <taxon>Eukaryota</taxon>
        <taxon>Fungi</taxon>
        <taxon>Dikarya</taxon>
        <taxon>Ascomycota</taxon>
        <taxon>Pezizomycotina</taxon>
        <taxon>Sordariomycetes</taxon>
        <taxon>Sordariomycetidae</taxon>
        <taxon>Sordariales</taxon>
        <taxon>Chaetomiaceae</taxon>
        <taxon>Chaetomium</taxon>
    </lineage>
</organism>
<gene>
    <name evidence="1" type="ORF">F5144DRAFT_490261</name>
</gene>
<proteinExistence type="predicted"/>
<name>A0ACB7PAE6_9PEZI</name>
<evidence type="ECO:0000313" key="1">
    <source>
        <dbReference type="EMBL" id="KAH6632400.1"/>
    </source>
</evidence>